<dbReference type="Proteomes" id="UP000002675">
    <property type="component" value="Chromosome I"/>
</dbReference>
<dbReference type="Pfam" id="PF04471">
    <property type="entry name" value="Mrr_cat"/>
    <property type="match status" value="1"/>
</dbReference>
<dbReference type="GO" id="GO:0006265">
    <property type="term" value="P:DNA topological change"/>
    <property type="evidence" value="ECO:0007669"/>
    <property type="project" value="InterPro"/>
</dbReference>
<feature type="domain" description="Restriction endonuclease type IV Mrr" evidence="3">
    <location>
        <begin position="111"/>
        <end position="221"/>
    </location>
</feature>
<sequence length="285" mass="32103">MLILNQSNQDSMARKNDGLLWHLMDAPWWVSVLFAAIAYIGLSFVLPMLAMSSENFIFNSVAPNLPILAPYVAFTLLIPAPVALFKQLSRQRQYSTTTNEIASQGTTAALNNLSWLEFESYIGEFFKQQGYDVKQAFSQKPDGGVDIWMRKDGQLTLVQCKHWKARKVGIQILREMYAVMIEHNASKMIIVTSGDFTSEAIKYALDKRLWLINGGELVHMIEQVRNRPTEQAVEVTPPKSATPLCPSCHAPLVMRTAKRGQNKGNQFYGCSSYPRCRYTKDISAA</sequence>
<evidence type="ECO:0000313" key="5">
    <source>
        <dbReference type="Proteomes" id="UP000002675"/>
    </source>
</evidence>
<dbReference type="SUPFAM" id="SSF52980">
    <property type="entry name" value="Restriction endonuclease-like"/>
    <property type="match status" value="1"/>
</dbReference>
<feature type="domain" description="DNA topoisomerase type IA zn finger" evidence="2">
    <location>
        <begin position="245"/>
        <end position="282"/>
    </location>
</feature>
<evidence type="ECO:0000313" key="4">
    <source>
        <dbReference type="EMBL" id="BAC94536.1"/>
    </source>
</evidence>
<dbReference type="GO" id="GO:0005694">
    <property type="term" value="C:chromosome"/>
    <property type="evidence" value="ECO:0007669"/>
    <property type="project" value="InterPro"/>
</dbReference>
<protein>
    <submittedName>
        <fullName evidence="4">Probable transmembrane protein</fullName>
    </submittedName>
</protein>
<dbReference type="AlphaFoldDB" id="Q7MKL1"/>
<keyword evidence="1 4" id="KW-0812">Transmembrane</keyword>
<dbReference type="SUPFAM" id="SSF57783">
    <property type="entry name" value="Zinc beta-ribbon"/>
    <property type="match status" value="1"/>
</dbReference>
<dbReference type="Gene3D" id="3.40.1350.10">
    <property type="match status" value="1"/>
</dbReference>
<reference evidence="4 5" key="1">
    <citation type="journal article" date="2003" name="Genome Res.">
        <title>Comparative genome analysis of Vibrio vulnificus, a marine pathogen.</title>
        <authorList>
            <person name="Chen C.Y."/>
            <person name="Wu K.M."/>
            <person name="Chang Y.C."/>
            <person name="Chang C.H."/>
            <person name="Tsai H.C."/>
            <person name="Liao T.L."/>
            <person name="Liu Y.M."/>
            <person name="Chen H.J."/>
            <person name="Shen A.B."/>
            <person name="Li J.C."/>
            <person name="Su T.L."/>
            <person name="Shao C.P."/>
            <person name="Lee C.T."/>
            <person name="Hor L.I."/>
            <person name="Tsai S.F."/>
        </authorList>
    </citation>
    <scope>NUCLEOTIDE SEQUENCE [LARGE SCALE GENOMIC DNA]</scope>
    <source>
        <strain evidence="4 5">YJ016</strain>
    </source>
</reference>
<dbReference type="InterPro" id="IPR013498">
    <property type="entry name" value="Topo_IA_Znf"/>
</dbReference>
<dbReference type="PANTHER" id="PTHR30015:SF7">
    <property type="entry name" value="TYPE IV METHYL-DIRECTED RESTRICTION ENZYME ECOKMRR"/>
    <property type="match status" value="1"/>
</dbReference>
<evidence type="ECO:0000256" key="1">
    <source>
        <dbReference type="SAM" id="Phobius"/>
    </source>
</evidence>
<proteinExistence type="predicted"/>
<feature type="transmembrane region" description="Helical" evidence="1">
    <location>
        <begin position="20"/>
        <end position="45"/>
    </location>
</feature>
<dbReference type="EMBL" id="BA000037">
    <property type="protein sequence ID" value="BAC94536.1"/>
    <property type="molecule type" value="Genomic_DNA"/>
</dbReference>
<evidence type="ECO:0000259" key="3">
    <source>
        <dbReference type="Pfam" id="PF04471"/>
    </source>
</evidence>
<evidence type="ECO:0000259" key="2">
    <source>
        <dbReference type="Pfam" id="PF01396"/>
    </source>
</evidence>
<dbReference type="KEGG" id="vvy:VV1772"/>
<keyword evidence="1" id="KW-0472">Membrane</keyword>
<accession>Q7MKL1</accession>
<keyword evidence="1" id="KW-1133">Transmembrane helix</keyword>
<name>Q7MKL1_VIBVY</name>
<dbReference type="GO" id="GO:0003677">
    <property type="term" value="F:DNA binding"/>
    <property type="evidence" value="ECO:0007669"/>
    <property type="project" value="InterPro"/>
</dbReference>
<dbReference type="GO" id="GO:0009307">
    <property type="term" value="P:DNA restriction-modification system"/>
    <property type="evidence" value="ECO:0007669"/>
    <property type="project" value="InterPro"/>
</dbReference>
<dbReference type="InterPro" id="IPR011856">
    <property type="entry name" value="tRNA_endonuc-like_dom_sf"/>
</dbReference>
<dbReference type="InterPro" id="IPR007560">
    <property type="entry name" value="Restrct_endonuc_IV_Mrr"/>
</dbReference>
<organism evidence="4 5">
    <name type="scientific">Vibrio vulnificus (strain YJ016)</name>
    <dbReference type="NCBI Taxonomy" id="196600"/>
    <lineage>
        <taxon>Bacteria</taxon>
        <taxon>Pseudomonadati</taxon>
        <taxon>Pseudomonadota</taxon>
        <taxon>Gammaproteobacteria</taxon>
        <taxon>Vibrionales</taxon>
        <taxon>Vibrionaceae</taxon>
        <taxon>Vibrio</taxon>
    </lineage>
</organism>
<dbReference type="InterPro" id="IPR011335">
    <property type="entry name" value="Restrct_endonuc-II-like"/>
</dbReference>
<dbReference type="Pfam" id="PF01396">
    <property type="entry name" value="Zn_ribbon_Top1"/>
    <property type="match status" value="1"/>
</dbReference>
<dbReference type="HOGENOM" id="CLU_050636_0_0_6"/>
<dbReference type="InterPro" id="IPR052906">
    <property type="entry name" value="Type_IV_Methyl-Rstrct_Enzyme"/>
</dbReference>
<dbReference type="Gene3D" id="3.30.65.10">
    <property type="entry name" value="Bacterial Topoisomerase I, domain 1"/>
    <property type="match status" value="1"/>
</dbReference>
<dbReference type="GO" id="GO:0015666">
    <property type="term" value="F:restriction endodeoxyribonuclease activity"/>
    <property type="evidence" value="ECO:0007669"/>
    <property type="project" value="TreeGrafter"/>
</dbReference>
<feature type="transmembrane region" description="Helical" evidence="1">
    <location>
        <begin position="65"/>
        <end position="85"/>
    </location>
</feature>
<dbReference type="GO" id="GO:0003916">
    <property type="term" value="F:DNA topoisomerase activity"/>
    <property type="evidence" value="ECO:0007669"/>
    <property type="project" value="InterPro"/>
</dbReference>
<dbReference type="PANTHER" id="PTHR30015">
    <property type="entry name" value="MRR RESTRICTION SYSTEM PROTEIN"/>
    <property type="match status" value="1"/>
</dbReference>
<gene>
    <name evidence="4" type="ordered locus">VV1772</name>
</gene>